<organism evidence="1 2">
    <name type="scientific">Mycteria americana</name>
    <name type="common">Wood stork</name>
    <dbReference type="NCBI Taxonomy" id="33587"/>
    <lineage>
        <taxon>Eukaryota</taxon>
        <taxon>Metazoa</taxon>
        <taxon>Chordata</taxon>
        <taxon>Craniata</taxon>
        <taxon>Vertebrata</taxon>
        <taxon>Euteleostomi</taxon>
        <taxon>Archelosauria</taxon>
        <taxon>Archosauria</taxon>
        <taxon>Dinosauria</taxon>
        <taxon>Saurischia</taxon>
        <taxon>Theropoda</taxon>
        <taxon>Coelurosauria</taxon>
        <taxon>Aves</taxon>
        <taxon>Neognathae</taxon>
        <taxon>Neoaves</taxon>
        <taxon>Aequornithes</taxon>
        <taxon>Ciconiiformes</taxon>
        <taxon>Ciconiidae</taxon>
        <taxon>Mycteria</taxon>
    </lineage>
</organism>
<dbReference type="Proteomes" id="UP001333110">
    <property type="component" value="Unassembled WGS sequence"/>
</dbReference>
<comment type="caution">
    <text evidence="1">The sequence shown here is derived from an EMBL/GenBank/DDBJ whole genome shotgun (WGS) entry which is preliminary data.</text>
</comment>
<dbReference type="EMBL" id="JAUNZN010000001">
    <property type="protein sequence ID" value="KAK4829258.1"/>
    <property type="molecule type" value="Genomic_DNA"/>
</dbReference>
<reference evidence="1 2" key="1">
    <citation type="journal article" date="2023" name="J. Hered.">
        <title>Chromosome-level genome of the wood stork (Mycteria americana) provides insight into avian chromosome evolution.</title>
        <authorList>
            <person name="Flamio R. Jr."/>
            <person name="Ramstad K.M."/>
        </authorList>
    </citation>
    <scope>NUCLEOTIDE SEQUENCE [LARGE SCALE GENOMIC DNA]</scope>
    <source>
        <strain evidence="1">JAX WOST 10</strain>
    </source>
</reference>
<name>A0AAN7NKP8_MYCAM</name>
<keyword evidence="2" id="KW-1185">Reference proteome</keyword>
<evidence type="ECO:0000313" key="1">
    <source>
        <dbReference type="EMBL" id="KAK4829258.1"/>
    </source>
</evidence>
<evidence type="ECO:0000313" key="2">
    <source>
        <dbReference type="Proteomes" id="UP001333110"/>
    </source>
</evidence>
<proteinExistence type="predicted"/>
<accession>A0AAN7NKP8</accession>
<gene>
    <name evidence="1" type="ORF">QYF61_002544</name>
</gene>
<dbReference type="AlphaFoldDB" id="A0AAN7NKP8"/>
<sequence>MLLCYRFTGTNRLCIYEYPCPQHRLGANQLESSFAEKYPRVLVDTKLNMSQQCVFVAKKANSILGCIKKSVASRSREVIFPLYSALVRHICGAGSTSGFPSISKTQVYWSKSSKGLQR</sequence>
<dbReference type="PANTHER" id="PTHR33332">
    <property type="entry name" value="REVERSE TRANSCRIPTASE DOMAIN-CONTAINING PROTEIN"/>
    <property type="match status" value="1"/>
</dbReference>
<protein>
    <submittedName>
        <fullName evidence="1">Uncharacterized protein</fullName>
    </submittedName>
</protein>